<evidence type="ECO:0000256" key="1">
    <source>
        <dbReference type="SAM" id="MobiDB-lite"/>
    </source>
</evidence>
<feature type="compositionally biased region" description="Basic and acidic residues" evidence="1">
    <location>
        <begin position="358"/>
        <end position="368"/>
    </location>
</feature>
<feature type="region of interest" description="Disordered" evidence="1">
    <location>
        <begin position="77"/>
        <end position="103"/>
    </location>
</feature>
<feature type="region of interest" description="Disordered" evidence="1">
    <location>
        <begin position="203"/>
        <end position="269"/>
    </location>
</feature>
<dbReference type="EMBL" id="JANVFU010000008">
    <property type="protein sequence ID" value="KAJ3743640.1"/>
    <property type="molecule type" value="Genomic_DNA"/>
</dbReference>
<proteinExistence type="predicted"/>
<name>A0A9W8NZ33_9AGAR</name>
<dbReference type="AlphaFoldDB" id="A0A9W8NZ33"/>
<evidence type="ECO:0000313" key="3">
    <source>
        <dbReference type="Proteomes" id="UP001142393"/>
    </source>
</evidence>
<sequence>MGRALYSQSYAPVIREPTPSQYEKWSISNAFDPDSEEFFAGAQYEAFLPIPTDSRTGDDGPTASYRLSINATRTTMTRNIDQPPRPPRVRISRAYPSSSNPMIFDSVPRDLPDMDAPTFTTLPPPVTISDFLDADVETTRPTPSPMAADSDPEDPIRILAGFMNEYRASQSQGDTGTNMDVSEILRRMDERWRREVREAQNLLRNENGNRPQRYLPPLSYPSSNASSSSRADSPSSPIFFPSPPSERLPTPPSMSRGEAFVPDSEPPNNPAFHLVEDLEQAERDLLNLESQSLLNTTPSESSTMPVTTGVSIPISQSQTPPRAVRIHHRTPSTTGNEIGLDMSPPPSISPRLYNWPRTRSESQSHSRYDSLSSSPVDFGRRDDLYTVRSIAISEARF</sequence>
<organism evidence="2 3">
    <name type="scientific">Lentinula detonsa</name>
    <dbReference type="NCBI Taxonomy" id="2804962"/>
    <lineage>
        <taxon>Eukaryota</taxon>
        <taxon>Fungi</taxon>
        <taxon>Dikarya</taxon>
        <taxon>Basidiomycota</taxon>
        <taxon>Agaricomycotina</taxon>
        <taxon>Agaricomycetes</taxon>
        <taxon>Agaricomycetidae</taxon>
        <taxon>Agaricales</taxon>
        <taxon>Marasmiineae</taxon>
        <taxon>Omphalotaceae</taxon>
        <taxon>Lentinula</taxon>
    </lineage>
</organism>
<comment type="caution">
    <text evidence="2">The sequence shown here is derived from an EMBL/GenBank/DDBJ whole genome shotgun (WGS) entry which is preliminary data.</text>
</comment>
<accession>A0A9W8NZ33</accession>
<feature type="compositionally biased region" description="Low complexity" evidence="1">
    <location>
        <begin position="213"/>
        <end position="239"/>
    </location>
</feature>
<keyword evidence="3" id="KW-1185">Reference proteome</keyword>
<evidence type="ECO:0000313" key="2">
    <source>
        <dbReference type="EMBL" id="KAJ3743640.1"/>
    </source>
</evidence>
<dbReference type="Proteomes" id="UP001142393">
    <property type="component" value="Unassembled WGS sequence"/>
</dbReference>
<feature type="region of interest" description="Disordered" evidence="1">
    <location>
        <begin position="313"/>
        <end position="375"/>
    </location>
</feature>
<gene>
    <name evidence="2" type="ORF">DFH05DRAFT_1234983</name>
</gene>
<feature type="compositionally biased region" description="Pro residues" evidence="1">
    <location>
        <begin position="240"/>
        <end position="252"/>
    </location>
</feature>
<protein>
    <submittedName>
        <fullName evidence="2">Uncharacterized protein</fullName>
    </submittedName>
</protein>
<reference evidence="2 3" key="1">
    <citation type="journal article" date="2023" name="Proc. Natl. Acad. Sci. U.S.A.">
        <title>A global phylogenomic analysis of the shiitake genus Lentinula.</title>
        <authorList>
            <person name="Sierra-Patev S."/>
            <person name="Min B."/>
            <person name="Naranjo-Ortiz M."/>
            <person name="Looney B."/>
            <person name="Konkel Z."/>
            <person name="Slot J.C."/>
            <person name="Sakamoto Y."/>
            <person name="Steenwyk J.L."/>
            <person name="Rokas A."/>
            <person name="Carro J."/>
            <person name="Camarero S."/>
            <person name="Ferreira P."/>
            <person name="Molpeceres G."/>
            <person name="Ruiz-Duenas F.J."/>
            <person name="Serrano A."/>
            <person name="Henrissat B."/>
            <person name="Drula E."/>
            <person name="Hughes K.W."/>
            <person name="Mata J.L."/>
            <person name="Ishikawa N.K."/>
            <person name="Vargas-Isla R."/>
            <person name="Ushijima S."/>
            <person name="Smith C.A."/>
            <person name="Donoghue J."/>
            <person name="Ahrendt S."/>
            <person name="Andreopoulos W."/>
            <person name="He G."/>
            <person name="LaButti K."/>
            <person name="Lipzen A."/>
            <person name="Ng V."/>
            <person name="Riley R."/>
            <person name="Sandor L."/>
            <person name="Barry K."/>
            <person name="Martinez A.T."/>
            <person name="Xiao Y."/>
            <person name="Gibbons J.G."/>
            <person name="Terashima K."/>
            <person name="Grigoriev I.V."/>
            <person name="Hibbett D."/>
        </authorList>
    </citation>
    <scope>NUCLEOTIDE SEQUENCE [LARGE SCALE GENOMIC DNA]</scope>
    <source>
        <strain evidence="2 3">TFB7810</strain>
    </source>
</reference>